<evidence type="ECO:0000313" key="2">
    <source>
        <dbReference type="EMBL" id="KAK3577641.1"/>
    </source>
</evidence>
<gene>
    <name evidence="2" type="ORF">CHS0354_012885</name>
</gene>
<comment type="caution">
    <text evidence="2">The sequence shown here is derived from an EMBL/GenBank/DDBJ whole genome shotgun (WGS) entry which is preliminary data.</text>
</comment>
<evidence type="ECO:0000256" key="1">
    <source>
        <dbReference type="SAM" id="MobiDB-lite"/>
    </source>
</evidence>
<feature type="compositionally biased region" description="Basic and acidic residues" evidence="1">
    <location>
        <begin position="277"/>
        <end position="286"/>
    </location>
</feature>
<feature type="compositionally biased region" description="Acidic residues" evidence="1">
    <location>
        <begin position="453"/>
        <end position="464"/>
    </location>
</feature>
<reference evidence="2" key="2">
    <citation type="journal article" date="2021" name="Genome Biol. Evol.">
        <title>Developing a high-quality reference genome for a parasitic bivalve with doubly uniparental inheritance (Bivalvia: Unionida).</title>
        <authorList>
            <person name="Smith C.H."/>
        </authorList>
    </citation>
    <scope>NUCLEOTIDE SEQUENCE</scope>
    <source>
        <strain evidence="2">CHS0354</strain>
        <tissue evidence="2">Mantle</tissue>
    </source>
</reference>
<feature type="compositionally biased region" description="Basic residues" evidence="1">
    <location>
        <begin position="510"/>
        <end position="527"/>
    </location>
</feature>
<feature type="region of interest" description="Disordered" evidence="1">
    <location>
        <begin position="168"/>
        <end position="223"/>
    </location>
</feature>
<feature type="compositionally biased region" description="Basic and acidic residues" evidence="1">
    <location>
        <begin position="528"/>
        <end position="558"/>
    </location>
</feature>
<dbReference type="AlphaFoldDB" id="A0AAE0RQE1"/>
<protein>
    <submittedName>
        <fullName evidence="2">Uncharacterized protein</fullName>
    </submittedName>
</protein>
<feature type="compositionally biased region" description="Basic and acidic residues" evidence="1">
    <location>
        <begin position="333"/>
        <end position="350"/>
    </location>
</feature>
<feature type="region of interest" description="Disordered" evidence="1">
    <location>
        <begin position="333"/>
        <end position="573"/>
    </location>
</feature>
<feature type="compositionally biased region" description="Acidic residues" evidence="1">
    <location>
        <begin position="472"/>
        <end position="484"/>
    </location>
</feature>
<feature type="compositionally biased region" description="Basic and acidic residues" evidence="1">
    <location>
        <begin position="488"/>
        <end position="499"/>
    </location>
</feature>
<feature type="compositionally biased region" description="Basic and acidic residues" evidence="1">
    <location>
        <begin position="399"/>
        <end position="412"/>
    </location>
</feature>
<evidence type="ECO:0000313" key="3">
    <source>
        <dbReference type="Proteomes" id="UP001195483"/>
    </source>
</evidence>
<reference evidence="2" key="3">
    <citation type="submission" date="2023-05" db="EMBL/GenBank/DDBJ databases">
        <authorList>
            <person name="Smith C.H."/>
        </authorList>
    </citation>
    <scope>NUCLEOTIDE SEQUENCE</scope>
    <source>
        <strain evidence="2">CHS0354</strain>
        <tissue evidence="2">Mantle</tissue>
    </source>
</reference>
<feature type="compositionally biased region" description="Polar residues" evidence="1">
    <location>
        <begin position="365"/>
        <end position="378"/>
    </location>
</feature>
<dbReference type="Proteomes" id="UP001195483">
    <property type="component" value="Unassembled WGS sequence"/>
</dbReference>
<feature type="compositionally biased region" description="Basic and acidic residues" evidence="1">
    <location>
        <begin position="437"/>
        <end position="452"/>
    </location>
</feature>
<sequence length="698" mass="78726">MRCEHCGAEEEVGENTGFCSQCGHEFKVKKNIIFCRATLKDGTTCKAEIEKKFRFCKKCGTEVDPQWFHSSLVTCCGKGLNGSICGNTLDKEDEFCYSCGTQKPTEETDPVTKTVREVLSETVTEVHSAETDLRTEEPQMIFGPSASLTCGEYSSLFSPFSIQTATTVKSHSDGSGEDEVGVESSEVDGQKPSSIDVNQIKKKKKRKKKKKSKKELLPCEDSGDKYSYGNQENVCKEVNKGIEMQNEVHDNISVCFAGKIGIDAKNNNYGDVMLDFPKSDHEEKPASNKQDPAQEQEKGIEDLKREALTREMTAHASNGLDISVKGGAMISKDSFEEAERTELQGDRMEARPGSGQKLYDEELTLENTIPANTINDTETVGKQEAQEPTSELQTSVGDSPKEGKRAEEKSVQEKATTLEVEITNAGGQKQEAESLEEIDKMQTNERGEKEEVTAAEDDAEDQMPEDDKAMENDDAEDKEEDETATENKSVEDDHDKNDIAEGTFNGGKVLSKKQKKRLKKKQMKERKKKIEASQRELEERKNTKKAENAANKDKDKNNKPVGNTGAGTPESGNQNCINIHFHVLVSPDFKLDLEKNKVLIKIKLDEFGGFESNKHHLMHVRNIKEFDEMEISLKIKRELCEKGFYYKYAILQGGKDNKEKVVYEYYYKSSLTKGINDRWFYLQEEWRKKTEKWIKLEL</sequence>
<keyword evidence="3" id="KW-1185">Reference proteome</keyword>
<feature type="compositionally biased region" description="Polar residues" evidence="1">
    <location>
        <begin position="386"/>
        <end position="397"/>
    </location>
</feature>
<organism evidence="2 3">
    <name type="scientific">Potamilus streckersoni</name>
    <dbReference type="NCBI Taxonomy" id="2493646"/>
    <lineage>
        <taxon>Eukaryota</taxon>
        <taxon>Metazoa</taxon>
        <taxon>Spiralia</taxon>
        <taxon>Lophotrochozoa</taxon>
        <taxon>Mollusca</taxon>
        <taxon>Bivalvia</taxon>
        <taxon>Autobranchia</taxon>
        <taxon>Heteroconchia</taxon>
        <taxon>Palaeoheterodonta</taxon>
        <taxon>Unionida</taxon>
        <taxon>Unionoidea</taxon>
        <taxon>Unionidae</taxon>
        <taxon>Ambleminae</taxon>
        <taxon>Lampsilini</taxon>
        <taxon>Potamilus</taxon>
    </lineage>
</organism>
<feature type="compositionally biased region" description="Basic residues" evidence="1">
    <location>
        <begin position="200"/>
        <end position="213"/>
    </location>
</feature>
<accession>A0AAE0RQE1</accession>
<dbReference type="EMBL" id="JAEAOA010000774">
    <property type="protein sequence ID" value="KAK3577641.1"/>
    <property type="molecule type" value="Genomic_DNA"/>
</dbReference>
<feature type="region of interest" description="Disordered" evidence="1">
    <location>
        <begin position="276"/>
        <end position="299"/>
    </location>
</feature>
<name>A0AAE0RQE1_9BIVA</name>
<reference evidence="2" key="1">
    <citation type="journal article" date="2021" name="Genome Biol. Evol.">
        <title>A High-Quality Reference Genome for a Parasitic Bivalve with Doubly Uniparental Inheritance (Bivalvia: Unionida).</title>
        <authorList>
            <person name="Smith C.H."/>
        </authorList>
    </citation>
    <scope>NUCLEOTIDE SEQUENCE</scope>
    <source>
        <strain evidence="2">CHS0354</strain>
    </source>
</reference>
<proteinExistence type="predicted"/>